<dbReference type="InParanoid" id="A0A0Q3HIF6"/>
<evidence type="ECO:0008006" key="4">
    <source>
        <dbReference type="Google" id="ProtNLM"/>
    </source>
</evidence>
<reference evidence="1 2" key="1">
    <citation type="journal article" date="2010" name="Nature">
        <title>Genome sequencing and analysis of the model grass Brachypodium distachyon.</title>
        <authorList>
            <consortium name="International Brachypodium Initiative"/>
        </authorList>
    </citation>
    <scope>NUCLEOTIDE SEQUENCE [LARGE SCALE GENOMIC DNA]</scope>
    <source>
        <strain evidence="1 2">Bd21</strain>
    </source>
</reference>
<proteinExistence type="predicted"/>
<sequence length="178" mass="20357">MKDANLVSTALQLRWPWLQRSEVSKPWTSFHIRFNPQVLALFREACCSVVGDGRSTLFWTDNWIDGRSIESFAPVVFATVGRRTCHRRLVVDALVGSAWIHDISGPLNAQGMAEFLQLADTLVTMALVPGQEDVLRWRWSTSGVYFAKSAFLHFFEDRPTFPPWSQIWRCSAPLKCRI</sequence>
<name>A0A0Q3HIF6_BRADI</name>
<dbReference type="EMBL" id="CM000883">
    <property type="protein sequence ID" value="KQJ88155.2"/>
    <property type="molecule type" value="Genomic_DNA"/>
</dbReference>
<dbReference type="Proteomes" id="UP000008810">
    <property type="component" value="Chromosome 4"/>
</dbReference>
<dbReference type="OrthoDB" id="683646at2759"/>
<reference evidence="2" key="3">
    <citation type="submission" date="2018-08" db="UniProtKB">
        <authorList>
            <consortium name="EnsemblPlants"/>
        </authorList>
    </citation>
    <scope>IDENTIFICATION</scope>
    <source>
        <strain evidence="2">cv. Bd21</strain>
    </source>
</reference>
<keyword evidence="3" id="KW-1185">Reference proteome</keyword>
<accession>A0A0Q3HIF6</accession>
<dbReference type="AlphaFoldDB" id="A0A0Q3HIF6"/>
<gene>
    <name evidence="1" type="ORF">BRADI_4g16061v3</name>
</gene>
<evidence type="ECO:0000313" key="3">
    <source>
        <dbReference type="Proteomes" id="UP000008810"/>
    </source>
</evidence>
<evidence type="ECO:0000313" key="2">
    <source>
        <dbReference type="EnsemblPlants" id="KQJ88155"/>
    </source>
</evidence>
<evidence type="ECO:0000313" key="1">
    <source>
        <dbReference type="EMBL" id="KQJ88155.2"/>
    </source>
</evidence>
<organism evidence="1">
    <name type="scientific">Brachypodium distachyon</name>
    <name type="common">Purple false brome</name>
    <name type="synonym">Trachynia distachya</name>
    <dbReference type="NCBI Taxonomy" id="15368"/>
    <lineage>
        <taxon>Eukaryota</taxon>
        <taxon>Viridiplantae</taxon>
        <taxon>Streptophyta</taxon>
        <taxon>Embryophyta</taxon>
        <taxon>Tracheophyta</taxon>
        <taxon>Spermatophyta</taxon>
        <taxon>Magnoliopsida</taxon>
        <taxon>Liliopsida</taxon>
        <taxon>Poales</taxon>
        <taxon>Poaceae</taxon>
        <taxon>BOP clade</taxon>
        <taxon>Pooideae</taxon>
        <taxon>Stipodae</taxon>
        <taxon>Brachypodieae</taxon>
        <taxon>Brachypodium</taxon>
    </lineage>
</organism>
<dbReference type="PANTHER" id="PTHR36617:SF17">
    <property type="entry name" value="OS01G0114800 PROTEIN"/>
    <property type="match status" value="1"/>
</dbReference>
<reference evidence="1" key="2">
    <citation type="submission" date="2017-06" db="EMBL/GenBank/DDBJ databases">
        <title>WGS assembly of Brachypodium distachyon.</title>
        <authorList>
            <consortium name="The International Brachypodium Initiative"/>
            <person name="Lucas S."/>
            <person name="Harmon-Smith M."/>
            <person name="Lail K."/>
            <person name="Tice H."/>
            <person name="Grimwood J."/>
            <person name="Bruce D."/>
            <person name="Barry K."/>
            <person name="Shu S."/>
            <person name="Lindquist E."/>
            <person name="Wang M."/>
            <person name="Pitluck S."/>
            <person name="Vogel J.P."/>
            <person name="Garvin D.F."/>
            <person name="Mockler T.C."/>
            <person name="Schmutz J."/>
            <person name="Rokhsar D."/>
            <person name="Bevan M.W."/>
        </authorList>
    </citation>
    <scope>NUCLEOTIDE SEQUENCE</scope>
    <source>
        <strain evidence="1">Bd21</strain>
    </source>
</reference>
<protein>
    <recommendedName>
        <fullName evidence="4">Reverse transcriptase zinc-binding domain-containing protein</fullName>
    </recommendedName>
</protein>
<dbReference type="Gramene" id="KQJ88155">
    <property type="protein sequence ID" value="KQJ88155"/>
    <property type="gene ID" value="BRADI_4g16061v3"/>
</dbReference>
<dbReference type="EnsemblPlants" id="KQJ88155">
    <property type="protein sequence ID" value="KQJ88155"/>
    <property type="gene ID" value="BRADI_4g16061v3"/>
</dbReference>
<dbReference type="PANTHER" id="PTHR36617">
    <property type="entry name" value="PROTEIN, PUTATIVE-RELATED"/>
    <property type="match status" value="1"/>
</dbReference>